<feature type="transmembrane region" description="Helical" evidence="9">
    <location>
        <begin position="144"/>
        <end position="165"/>
    </location>
</feature>
<dbReference type="Gene3D" id="1.10.4160.10">
    <property type="entry name" value="Hydantoin permease"/>
    <property type="match status" value="1"/>
</dbReference>
<keyword evidence="3 8" id="KW-0813">Transport</keyword>
<evidence type="ECO:0000256" key="3">
    <source>
        <dbReference type="ARBA" id="ARBA00022448"/>
    </source>
</evidence>
<dbReference type="AlphaFoldDB" id="A0AAD7D3P0"/>
<keyword evidence="7 8" id="KW-0472">Membrane</keyword>
<feature type="transmembrane region" description="Helical" evidence="9">
    <location>
        <begin position="283"/>
        <end position="308"/>
    </location>
</feature>
<protein>
    <submittedName>
        <fullName evidence="10">Permease for cytosine/purines uracil thiamine allantoin</fullName>
    </submittedName>
</protein>
<dbReference type="Pfam" id="PF02133">
    <property type="entry name" value="Transp_cyt_pur"/>
    <property type="match status" value="1"/>
</dbReference>
<feature type="transmembrane region" description="Helical" evidence="9">
    <location>
        <begin position="339"/>
        <end position="361"/>
    </location>
</feature>
<proteinExistence type="inferred from homology"/>
<feature type="transmembrane region" description="Helical" evidence="9">
    <location>
        <begin position="101"/>
        <end position="123"/>
    </location>
</feature>
<feature type="transmembrane region" description="Helical" evidence="9">
    <location>
        <begin position="373"/>
        <end position="392"/>
    </location>
</feature>
<feature type="transmembrane region" description="Helical" evidence="9">
    <location>
        <begin position="72"/>
        <end position="95"/>
    </location>
</feature>
<dbReference type="FunFam" id="1.10.4160.10:FF:000002">
    <property type="entry name" value="Purine-cytosine permease fcyB"/>
    <property type="match status" value="1"/>
</dbReference>
<evidence type="ECO:0000256" key="4">
    <source>
        <dbReference type="ARBA" id="ARBA00022553"/>
    </source>
</evidence>
<feature type="transmembrane region" description="Helical" evidence="9">
    <location>
        <begin position="209"/>
        <end position="229"/>
    </location>
</feature>
<dbReference type="PANTHER" id="PTHR31806:SF1">
    <property type="entry name" value="PURINE-CYTOSINE PERMEASE FCY2-RELATED"/>
    <property type="match status" value="1"/>
</dbReference>
<keyword evidence="5 9" id="KW-0812">Transmembrane</keyword>
<feature type="transmembrane region" description="Helical" evidence="9">
    <location>
        <begin position="404"/>
        <end position="426"/>
    </location>
</feature>
<feature type="transmembrane region" description="Helical" evidence="9">
    <location>
        <begin position="489"/>
        <end position="508"/>
    </location>
</feature>
<dbReference type="GO" id="GO:0015851">
    <property type="term" value="P:nucleobase transport"/>
    <property type="evidence" value="ECO:0007669"/>
    <property type="project" value="UniProtKB-ARBA"/>
</dbReference>
<dbReference type="InterPro" id="IPR001248">
    <property type="entry name" value="Pur-cyt_permease"/>
</dbReference>
<evidence type="ECO:0000313" key="11">
    <source>
        <dbReference type="Proteomes" id="UP001221757"/>
    </source>
</evidence>
<reference evidence="10" key="1">
    <citation type="submission" date="2023-03" db="EMBL/GenBank/DDBJ databases">
        <title>Massive genome expansion in bonnet fungi (Mycena s.s.) driven by repeated elements and novel gene families across ecological guilds.</title>
        <authorList>
            <consortium name="Lawrence Berkeley National Laboratory"/>
            <person name="Harder C.B."/>
            <person name="Miyauchi S."/>
            <person name="Viragh M."/>
            <person name="Kuo A."/>
            <person name="Thoen E."/>
            <person name="Andreopoulos B."/>
            <person name="Lu D."/>
            <person name="Skrede I."/>
            <person name="Drula E."/>
            <person name="Henrissat B."/>
            <person name="Morin E."/>
            <person name="Kohler A."/>
            <person name="Barry K."/>
            <person name="LaButti K."/>
            <person name="Morin E."/>
            <person name="Salamov A."/>
            <person name="Lipzen A."/>
            <person name="Mereny Z."/>
            <person name="Hegedus B."/>
            <person name="Baldrian P."/>
            <person name="Stursova M."/>
            <person name="Weitz H."/>
            <person name="Taylor A."/>
            <person name="Grigoriev I.V."/>
            <person name="Nagy L.G."/>
            <person name="Martin F."/>
            <person name="Kauserud H."/>
        </authorList>
    </citation>
    <scope>NUCLEOTIDE SEQUENCE</scope>
    <source>
        <strain evidence="10">CBHHK067</strain>
    </source>
</reference>
<evidence type="ECO:0000256" key="6">
    <source>
        <dbReference type="ARBA" id="ARBA00022989"/>
    </source>
</evidence>
<evidence type="ECO:0000256" key="7">
    <source>
        <dbReference type="ARBA" id="ARBA00023136"/>
    </source>
</evidence>
<comment type="similarity">
    <text evidence="2 8">Belongs to the purine-cytosine permease (2.A.39) family.</text>
</comment>
<dbReference type="GO" id="GO:0005886">
    <property type="term" value="C:plasma membrane"/>
    <property type="evidence" value="ECO:0007669"/>
    <property type="project" value="TreeGrafter"/>
</dbReference>
<sequence length="515" mass="55469">MAHSPSPSYEDKEKNLGPQTATLEASPDHVIVNRFGIMGPALSKLFASGVEARGVERVPEDQREKKNMWNNLLMWWSVNTVLTTLPIGVLAQQLFTLTLPHAIATIFCFAALGATATSFIATLGPKTGLRTMIITRYSSGYAGCTIYSILNILTQLGFSVTAVILGGQTLASINPGTLPLVAGVVIVGLGSLIPCFIGYNMVHHYERYAWIVLFIVMLFLLGLGGHAGFEINAQKEFEDPPGKPLSSDILSFGGIVFGSVAGWSPVAADYNCRLPVDTPPIKIFILTFFGLFIPIVFVEIVGALLMTITDEAYMDAFTSGGTGGLLSQVLSPWKGGGKFILFLLAFSVVANNVPNTYSAALSIQSLGRPFAKIPRFIWTLVIFAAYTVAGVVGREHFAEILSNFLSILSYWTAFFIVIVAEEHFFFRRPGGRLGGYNLDDWDTPSRLPLGIAGILAACFGVAGAVVGMAEFWYIGPLGLKAGAASGADLGFELAAAFTAVTFPVFRWLEIRYTGR</sequence>
<comment type="caution">
    <text evidence="10">The sequence shown here is derived from an EMBL/GenBank/DDBJ whole genome shotgun (WGS) entry which is preliminary data.</text>
</comment>
<evidence type="ECO:0000256" key="5">
    <source>
        <dbReference type="ARBA" id="ARBA00022692"/>
    </source>
</evidence>
<organism evidence="10 11">
    <name type="scientific">Mycena rosella</name>
    <name type="common">Pink bonnet</name>
    <name type="synonym">Agaricus rosellus</name>
    <dbReference type="NCBI Taxonomy" id="1033263"/>
    <lineage>
        <taxon>Eukaryota</taxon>
        <taxon>Fungi</taxon>
        <taxon>Dikarya</taxon>
        <taxon>Basidiomycota</taxon>
        <taxon>Agaricomycotina</taxon>
        <taxon>Agaricomycetes</taxon>
        <taxon>Agaricomycetidae</taxon>
        <taxon>Agaricales</taxon>
        <taxon>Marasmiineae</taxon>
        <taxon>Mycenaceae</taxon>
        <taxon>Mycena</taxon>
    </lineage>
</organism>
<evidence type="ECO:0000256" key="2">
    <source>
        <dbReference type="ARBA" id="ARBA00008974"/>
    </source>
</evidence>
<feature type="transmembrane region" description="Helical" evidence="9">
    <location>
        <begin position="177"/>
        <end position="197"/>
    </location>
</feature>
<dbReference type="InterPro" id="IPR026030">
    <property type="entry name" value="Pur-cyt_permease_Fcy2/21/22"/>
</dbReference>
<gene>
    <name evidence="10" type="ORF">B0H17DRAFT_944800</name>
</gene>
<keyword evidence="11" id="KW-1185">Reference proteome</keyword>
<dbReference type="GO" id="GO:0022857">
    <property type="term" value="F:transmembrane transporter activity"/>
    <property type="evidence" value="ECO:0007669"/>
    <property type="project" value="InterPro"/>
</dbReference>
<feature type="transmembrane region" description="Helical" evidence="9">
    <location>
        <begin position="447"/>
        <end position="469"/>
    </location>
</feature>
<name>A0AAD7D3P0_MYCRO</name>
<keyword evidence="4" id="KW-0597">Phosphoprotein</keyword>
<comment type="subcellular location">
    <subcellularLocation>
        <location evidence="1">Membrane</location>
        <topology evidence="1">Multi-pass membrane protein</topology>
    </subcellularLocation>
</comment>
<evidence type="ECO:0000256" key="8">
    <source>
        <dbReference type="PIRNR" id="PIRNR002744"/>
    </source>
</evidence>
<dbReference type="Proteomes" id="UP001221757">
    <property type="component" value="Unassembled WGS sequence"/>
</dbReference>
<evidence type="ECO:0000256" key="1">
    <source>
        <dbReference type="ARBA" id="ARBA00004141"/>
    </source>
</evidence>
<evidence type="ECO:0000256" key="9">
    <source>
        <dbReference type="SAM" id="Phobius"/>
    </source>
</evidence>
<feature type="transmembrane region" description="Helical" evidence="9">
    <location>
        <begin position="249"/>
        <end position="271"/>
    </location>
</feature>
<keyword evidence="6 9" id="KW-1133">Transmembrane helix</keyword>
<dbReference type="EMBL" id="JARKIE010000138">
    <property type="protein sequence ID" value="KAJ7677448.1"/>
    <property type="molecule type" value="Genomic_DNA"/>
</dbReference>
<dbReference type="PANTHER" id="PTHR31806">
    <property type="entry name" value="PURINE-CYTOSINE PERMEASE FCY2-RELATED"/>
    <property type="match status" value="1"/>
</dbReference>
<evidence type="ECO:0000313" key="10">
    <source>
        <dbReference type="EMBL" id="KAJ7677448.1"/>
    </source>
</evidence>
<accession>A0AAD7D3P0</accession>
<dbReference type="GO" id="GO:0000329">
    <property type="term" value="C:fungal-type vacuole membrane"/>
    <property type="evidence" value="ECO:0007669"/>
    <property type="project" value="TreeGrafter"/>
</dbReference>
<dbReference type="PIRSF" id="PIRSF002744">
    <property type="entry name" value="Pur-cyt_permease"/>
    <property type="match status" value="1"/>
</dbReference>